<gene>
    <name evidence="3" type="ORF">PLOB_00039042</name>
</gene>
<evidence type="ECO:0000256" key="1">
    <source>
        <dbReference type="SAM" id="Phobius"/>
    </source>
</evidence>
<sequence>MDPLKQYIYPFVVEVILLPVFTFLASTKGSCLTGAFFFTPAKGVVDNHALYGHTTANFTALEPIDCFRACRLDCRCISFNFKQRENRCQLNDENRHTNSSALGLAEGWQGLPNVRHINQKHDFLDFLITVSFMIFSNFLQQYAPLWIGFA</sequence>
<evidence type="ECO:0000313" key="3">
    <source>
        <dbReference type="EMBL" id="CAH3137177.1"/>
    </source>
</evidence>
<keyword evidence="4" id="KW-1185">Reference proteome</keyword>
<dbReference type="SUPFAM" id="SSF57414">
    <property type="entry name" value="Hairpin loop containing domain-like"/>
    <property type="match status" value="1"/>
</dbReference>
<keyword evidence="1" id="KW-0812">Transmembrane</keyword>
<proteinExistence type="predicted"/>
<keyword evidence="1" id="KW-0472">Membrane</keyword>
<dbReference type="InterPro" id="IPR003609">
    <property type="entry name" value="Pan_app"/>
</dbReference>
<dbReference type="Gene3D" id="3.50.4.10">
    <property type="entry name" value="Hepatocyte Growth Factor"/>
    <property type="match status" value="1"/>
</dbReference>
<keyword evidence="1" id="KW-1133">Transmembrane helix</keyword>
<feature type="domain" description="Apple" evidence="2">
    <location>
        <begin position="31"/>
        <end position="115"/>
    </location>
</feature>
<accession>A0ABN8P7Z2</accession>
<dbReference type="Proteomes" id="UP001159405">
    <property type="component" value="Unassembled WGS sequence"/>
</dbReference>
<comment type="caution">
    <text evidence="3">The sequence shown here is derived from an EMBL/GenBank/DDBJ whole genome shotgun (WGS) entry which is preliminary data.</text>
</comment>
<reference evidence="3 4" key="1">
    <citation type="submission" date="2022-05" db="EMBL/GenBank/DDBJ databases">
        <authorList>
            <consortium name="Genoscope - CEA"/>
            <person name="William W."/>
        </authorList>
    </citation>
    <scope>NUCLEOTIDE SEQUENCE [LARGE SCALE GENOMIC DNA]</scope>
</reference>
<protein>
    <recommendedName>
        <fullName evidence="2">Apple domain-containing protein</fullName>
    </recommendedName>
</protein>
<dbReference type="PROSITE" id="PS50948">
    <property type="entry name" value="PAN"/>
    <property type="match status" value="1"/>
</dbReference>
<evidence type="ECO:0000259" key="2">
    <source>
        <dbReference type="PROSITE" id="PS50948"/>
    </source>
</evidence>
<dbReference type="EMBL" id="CALNXK010000059">
    <property type="protein sequence ID" value="CAH3137177.1"/>
    <property type="molecule type" value="Genomic_DNA"/>
</dbReference>
<evidence type="ECO:0000313" key="4">
    <source>
        <dbReference type="Proteomes" id="UP001159405"/>
    </source>
</evidence>
<dbReference type="Pfam" id="PF00024">
    <property type="entry name" value="PAN_1"/>
    <property type="match status" value="1"/>
</dbReference>
<name>A0ABN8P7Z2_9CNID</name>
<organism evidence="3 4">
    <name type="scientific">Porites lobata</name>
    <dbReference type="NCBI Taxonomy" id="104759"/>
    <lineage>
        <taxon>Eukaryota</taxon>
        <taxon>Metazoa</taxon>
        <taxon>Cnidaria</taxon>
        <taxon>Anthozoa</taxon>
        <taxon>Hexacorallia</taxon>
        <taxon>Scleractinia</taxon>
        <taxon>Fungiina</taxon>
        <taxon>Poritidae</taxon>
        <taxon>Porites</taxon>
    </lineage>
</organism>
<feature type="transmembrane region" description="Helical" evidence="1">
    <location>
        <begin position="123"/>
        <end position="143"/>
    </location>
</feature>